<dbReference type="EMBL" id="CM056812">
    <property type="protein sequence ID" value="KAJ8617067.1"/>
    <property type="molecule type" value="Genomic_DNA"/>
</dbReference>
<proteinExistence type="predicted"/>
<evidence type="ECO:0000313" key="1">
    <source>
        <dbReference type="EMBL" id="KAJ8617067.1"/>
    </source>
</evidence>
<evidence type="ECO:0000313" key="2">
    <source>
        <dbReference type="Proteomes" id="UP001234297"/>
    </source>
</evidence>
<reference evidence="1 2" key="1">
    <citation type="journal article" date="2022" name="Hortic Res">
        <title>A haplotype resolved chromosomal level avocado genome allows analysis of novel avocado genes.</title>
        <authorList>
            <person name="Nath O."/>
            <person name="Fletcher S.J."/>
            <person name="Hayward A."/>
            <person name="Shaw L.M."/>
            <person name="Masouleh A.K."/>
            <person name="Furtado A."/>
            <person name="Henry R.J."/>
            <person name="Mitter N."/>
        </authorList>
    </citation>
    <scope>NUCLEOTIDE SEQUENCE [LARGE SCALE GENOMIC DNA]</scope>
    <source>
        <strain evidence="2">cv. Hass</strain>
    </source>
</reference>
<organism evidence="1 2">
    <name type="scientific">Persea americana</name>
    <name type="common">Avocado</name>
    <dbReference type="NCBI Taxonomy" id="3435"/>
    <lineage>
        <taxon>Eukaryota</taxon>
        <taxon>Viridiplantae</taxon>
        <taxon>Streptophyta</taxon>
        <taxon>Embryophyta</taxon>
        <taxon>Tracheophyta</taxon>
        <taxon>Spermatophyta</taxon>
        <taxon>Magnoliopsida</taxon>
        <taxon>Magnoliidae</taxon>
        <taxon>Laurales</taxon>
        <taxon>Lauraceae</taxon>
        <taxon>Persea</taxon>
    </lineage>
</organism>
<accession>A0ACC2K7I8</accession>
<protein>
    <submittedName>
        <fullName evidence="1">Uncharacterized protein</fullName>
    </submittedName>
</protein>
<dbReference type="Proteomes" id="UP001234297">
    <property type="component" value="Chromosome 4"/>
</dbReference>
<name>A0ACC2K7I8_PERAE</name>
<gene>
    <name evidence="1" type="ORF">MRB53_013253</name>
</gene>
<sequence>MEIHQVLTQSTTICNVLCRYEQGEIFAAEGYARVSGSPGVCIATSGPGATNLVSGFANALLNSLPLVALTGQLHGYLSCLPKPPEFSQLEHILRLVNESKKHVSYVGGGCLNSSPKLHQFVELTEIPVASTLIGLGVYSSSDELSLRMLGMHGIVYANYAMDKRLICCLLSTTLKGISPLLKGRNAAGKLNVDYSAWRAELKEQKMKFPLSFKSFGGVISPQYAVHVLDELTNLDAIITTGVCQHQMWAAQWYNFKRPRQWGTSGGLGAMGFGLPAAIGAAKASPGSTVVDIDGDGSFHMNIQECFDIPAARATKKSGVRDAIQKMLETPGPYLLDVIVPHQALVVEHLEM</sequence>
<keyword evidence="2" id="KW-1185">Reference proteome</keyword>
<comment type="caution">
    <text evidence="1">The sequence shown here is derived from an EMBL/GenBank/DDBJ whole genome shotgun (WGS) entry which is preliminary data.</text>
</comment>